<dbReference type="RefSeq" id="WP_380031836.1">
    <property type="nucleotide sequence ID" value="NZ_JBHSHB010000007.1"/>
</dbReference>
<keyword evidence="2" id="KW-1185">Reference proteome</keyword>
<organism evidence="1 2">
    <name type="scientific">Dokdonia genika</name>
    <dbReference type="NCBI Taxonomy" id="308113"/>
    <lineage>
        <taxon>Bacteria</taxon>
        <taxon>Pseudomonadati</taxon>
        <taxon>Bacteroidota</taxon>
        <taxon>Flavobacteriia</taxon>
        <taxon>Flavobacteriales</taxon>
        <taxon>Flavobacteriaceae</taxon>
        <taxon>Dokdonia</taxon>
    </lineage>
</organism>
<reference evidence="2" key="1">
    <citation type="journal article" date="2019" name="Int. J. Syst. Evol. Microbiol.">
        <title>The Global Catalogue of Microorganisms (GCM) 10K type strain sequencing project: providing services to taxonomists for standard genome sequencing and annotation.</title>
        <authorList>
            <consortium name="The Broad Institute Genomics Platform"/>
            <consortium name="The Broad Institute Genome Sequencing Center for Infectious Disease"/>
            <person name="Wu L."/>
            <person name="Ma J."/>
        </authorList>
    </citation>
    <scope>NUCLEOTIDE SEQUENCE [LARGE SCALE GENOMIC DNA]</scope>
    <source>
        <strain evidence="2">CGMCC 4.7427</strain>
    </source>
</reference>
<sequence>MFKFSSFILIFFTSTLLYGQSLYEVGILPEVNIGTKINELWNINVEFAPRFEVSEGDFKGTNDTDVFYSLLDVTTVATRTVGVDAKVGIGYLARFRDKDLIHRAIQQYSFTVPYFGFRLGHRFRTDQTFNARQKVEFRVRYRLSSDISLNGEFIDPGEVYLKLGNEYVYSIQGDATDLEVRFVPTLGYYVNDANKLEIGIDYRMDSFLKATANHRFWINLGYYLSL</sequence>
<dbReference type="InterPro" id="IPR019619">
    <property type="entry name" value="DUF2490"/>
</dbReference>
<evidence type="ECO:0000313" key="1">
    <source>
        <dbReference type="EMBL" id="MFC4689337.1"/>
    </source>
</evidence>
<dbReference type="Proteomes" id="UP001595878">
    <property type="component" value="Unassembled WGS sequence"/>
</dbReference>
<evidence type="ECO:0000313" key="2">
    <source>
        <dbReference type="Proteomes" id="UP001595878"/>
    </source>
</evidence>
<comment type="caution">
    <text evidence="1">The sequence shown here is derived from an EMBL/GenBank/DDBJ whole genome shotgun (WGS) entry which is preliminary data.</text>
</comment>
<dbReference type="EMBL" id="JBHSHB010000007">
    <property type="protein sequence ID" value="MFC4689337.1"/>
    <property type="molecule type" value="Genomic_DNA"/>
</dbReference>
<name>A0ABV9L5W9_9FLAO</name>
<accession>A0ABV9L5W9</accession>
<dbReference type="Pfam" id="PF10677">
    <property type="entry name" value="DUF2490"/>
    <property type="match status" value="1"/>
</dbReference>
<proteinExistence type="predicted"/>
<gene>
    <name evidence="1" type="ORF">ACFO5T_02730</name>
</gene>
<protein>
    <submittedName>
        <fullName evidence="1">DUF2490 domain-containing protein</fullName>
    </submittedName>
</protein>